<keyword evidence="1" id="KW-0812">Transmembrane</keyword>
<dbReference type="GO" id="GO:0016646">
    <property type="term" value="F:oxidoreductase activity, acting on the CH-NH group of donors, NAD or NADP as acceptor"/>
    <property type="evidence" value="ECO:0007669"/>
    <property type="project" value="TreeGrafter"/>
</dbReference>
<keyword evidence="1" id="KW-1133">Transmembrane helix</keyword>
<evidence type="ECO:0000256" key="1">
    <source>
        <dbReference type="SAM" id="Phobius"/>
    </source>
</evidence>
<reference evidence="3" key="1">
    <citation type="submission" date="2018-10" db="EMBL/GenBank/DDBJ databases">
        <title>Fifty Aureobasidium pullulans genomes reveal a recombining polyextremotolerant generalist.</title>
        <authorList>
            <person name="Gostincar C."/>
            <person name="Turk M."/>
            <person name="Zajc J."/>
            <person name="Gunde-Cimerman N."/>
        </authorList>
    </citation>
    <scope>NUCLEOTIDE SEQUENCE [LARGE SCALE GENOMIC DNA]</scope>
    <source>
        <strain evidence="3">EXF-10085</strain>
    </source>
</reference>
<dbReference type="InterPro" id="IPR036291">
    <property type="entry name" value="NAD(P)-bd_dom_sf"/>
</dbReference>
<gene>
    <name evidence="3" type="ORF">D6D13_08081</name>
</gene>
<dbReference type="PANTHER" id="PTHR43355">
    <property type="entry name" value="FLAVIN REDUCTASE (NADPH)"/>
    <property type="match status" value="1"/>
</dbReference>
<organism evidence="3">
    <name type="scientific">Aureobasidium pullulans</name>
    <name type="common">Black yeast</name>
    <name type="synonym">Pullularia pullulans</name>
    <dbReference type="NCBI Taxonomy" id="5580"/>
    <lineage>
        <taxon>Eukaryota</taxon>
        <taxon>Fungi</taxon>
        <taxon>Dikarya</taxon>
        <taxon>Ascomycota</taxon>
        <taxon>Pezizomycotina</taxon>
        <taxon>Dothideomycetes</taxon>
        <taxon>Dothideomycetidae</taxon>
        <taxon>Dothideales</taxon>
        <taxon>Saccotheciaceae</taxon>
        <taxon>Aureobasidium</taxon>
    </lineage>
</organism>
<dbReference type="PANTHER" id="PTHR43355:SF7">
    <property type="entry name" value="NAD(P)-BINDING DOMAIN-CONTAINING PROTEIN"/>
    <property type="match status" value="1"/>
</dbReference>
<dbReference type="AlphaFoldDB" id="A0A4S9C885"/>
<sequence>MKILLIGATGNLGLRLVAALLTHGHIVIAYVRSSRKLELLLPSNVYSQIIVVEGDATNTALIKGTILENDCDAVVNTAGVAAMAPWNKSDLPEIFSAVLKAVQQAGSERKEPLRVWFLAGLGVLHFPGTNTMLSNYQEIDARSVPIFLEHRQNIRLLRALSPHSVDWSLLCPSTMTPENLEISVPTKTSGKLTACATTPPLWMDSWLKYIPFLGKVILAAMNASRYDTTLEQNAEFIASDLEDRDSRWIGVPVGIIDAKK</sequence>
<keyword evidence="1" id="KW-0472">Membrane</keyword>
<name>A0A4S9C885_AURPU</name>
<protein>
    <submittedName>
        <fullName evidence="3">NAD(P)-binding protein</fullName>
    </submittedName>
</protein>
<dbReference type="InterPro" id="IPR016040">
    <property type="entry name" value="NAD(P)-bd_dom"/>
</dbReference>
<dbReference type="Gene3D" id="3.40.50.720">
    <property type="entry name" value="NAD(P)-binding Rossmann-like Domain"/>
    <property type="match status" value="1"/>
</dbReference>
<dbReference type="EMBL" id="QZAS01000036">
    <property type="protein sequence ID" value="THX02876.1"/>
    <property type="molecule type" value="Genomic_DNA"/>
</dbReference>
<dbReference type="InterPro" id="IPR051606">
    <property type="entry name" value="Polyketide_Oxido-like"/>
</dbReference>
<proteinExistence type="predicted"/>
<feature type="transmembrane region" description="Helical" evidence="1">
    <location>
        <begin position="12"/>
        <end position="31"/>
    </location>
</feature>
<comment type="caution">
    <text evidence="3">The sequence shown here is derived from an EMBL/GenBank/DDBJ whole genome shotgun (WGS) entry which is preliminary data.</text>
</comment>
<evidence type="ECO:0000313" key="3">
    <source>
        <dbReference type="EMBL" id="THX02876.1"/>
    </source>
</evidence>
<dbReference type="Pfam" id="PF13460">
    <property type="entry name" value="NAD_binding_10"/>
    <property type="match status" value="1"/>
</dbReference>
<accession>A0A4S9C885</accession>
<evidence type="ECO:0000259" key="2">
    <source>
        <dbReference type="Pfam" id="PF13460"/>
    </source>
</evidence>
<dbReference type="SUPFAM" id="SSF51735">
    <property type="entry name" value="NAD(P)-binding Rossmann-fold domains"/>
    <property type="match status" value="1"/>
</dbReference>
<feature type="domain" description="NAD(P)-binding" evidence="2">
    <location>
        <begin position="7"/>
        <end position="179"/>
    </location>
</feature>